<feature type="compositionally biased region" description="Acidic residues" evidence="1">
    <location>
        <begin position="115"/>
        <end position="125"/>
    </location>
</feature>
<proteinExistence type="predicted"/>
<evidence type="ECO:0000313" key="2">
    <source>
        <dbReference type="EMBL" id="PIA49959.1"/>
    </source>
</evidence>
<evidence type="ECO:0000313" key="3">
    <source>
        <dbReference type="Proteomes" id="UP000230069"/>
    </source>
</evidence>
<dbReference type="AlphaFoldDB" id="A0A2G5E2G9"/>
<feature type="region of interest" description="Disordered" evidence="1">
    <location>
        <begin position="99"/>
        <end position="126"/>
    </location>
</feature>
<dbReference type="PANTHER" id="PTHR36595">
    <property type="entry name" value="TRANSMEMBRANE PROTEIN"/>
    <property type="match status" value="1"/>
</dbReference>
<feature type="compositionally biased region" description="Basic and acidic residues" evidence="1">
    <location>
        <begin position="104"/>
        <end position="114"/>
    </location>
</feature>
<dbReference type="OrthoDB" id="1110706at2759"/>
<dbReference type="STRING" id="218851.A0A2G5E2G9"/>
<dbReference type="PANTHER" id="PTHR36595:SF1">
    <property type="entry name" value="TRANSMEMBRANE PROTEIN"/>
    <property type="match status" value="1"/>
</dbReference>
<evidence type="ECO:0000256" key="1">
    <source>
        <dbReference type="SAM" id="MobiDB-lite"/>
    </source>
</evidence>
<reference evidence="2 3" key="1">
    <citation type="submission" date="2017-09" db="EMBL/GenBank/DDBJ databases">
        <title>WGS assembly of Aquilegia coerulea Goldsmith.</title>
        <authorList>
            <person name="Hodges S."/>
            <person name="Kramer E."/>
            <person name="Nordborg M."/>
            <person name="Tomkins J."/>
            <person name="Borevitz J."/>
            <person name="Derieg N."/>
            <person name="Yan J."/>
            <person name="Mihaltcheva S."/>
            <person name="Hayes R.D."/>
            <person name="Rokhsar D."/>
        </authorList>
    </citation>
    <scope>NUCLEOTIDE SEQUENCE [LARGE SCALE GENOMIC DNA]</scope>
    <source>
        <strain evidence="3">cv. Goldsmith</strain>
    </source>
</reference>
<name>A0A2G5E2G9_AQUCA</name>
<dbReference type="InParanoid" id="A0A2G5E2G9"/>
<organism evidence="2 3">
    <name type="scientific">Aquilegia coerulea</name>
    <name type="common">Rocky mountain columbine</name>
    <dbReference type="NCBI Taxonomy" id="218851"/>
    <lineage>
        <taxon>Eukaryota</taxon>
        <taxon>Viridiplantae</taxon>
        <taxon>Streptophyta</taxon>
        <taxon>Embryophyta</taxon>
        <taxon>Tracheophyta</taxon>
        <taxon>Spermatophyta</taxon>
        <taxon>Magnoliopsida</taxon>
        <taxon>Ranunculales</taxon>
        <taxon>Ranunculaceae</taxon>
        <taxon>Thalictroideae</taxon>
        <taxon>Aquilegia</taxon>
    </lineage>
</organism>
<gene>
    <name evidence="2" type="ORF">AQUCO_01300595v1</name>
</gene>
<protein>
    <submittedName>
        <fullName evidence="2">Uncharacterized protein</fullName>
    </submittedName>
</protein>
<accession>A0A2G5E2G9</accession>
<dbReference type="Proteomes" id="UP000230069">
    <property type="component" value="Unassembled WGS sequence"/>
</dbReference>
<dbReference type="EMBL" id="KZ305030">
    <property type="protein sequence ID" value="PIA49959.1"/>
    <property type="molecule type" value="Genomic_DNA"/>
</dbReference>
<keyword evidence="3" id="KW-1185">Reference proteome</keyword>
<sequence>MFDSTIELISLVSSNSHLVFCFCNLLIGILFVSNSKSNSAPSYSEKNMCLTLSPKRIEGDHKHEDDGDAILVDMKTISYAAEGPTPNIAEATANLNVVEAPTTDEEHINTGEDNKNDDEEEDDDDELRRRAEEFIAKINRAWKAEKLGTFSPYVHRDQLHGHLSGALVM</sequence>